<reference evidence="1 2" key="1">
    <citation type="submission" date="2017-02" db="EMBL/GenBank/DDBJ databases">
        <title>The new phylogeny of genus Mycobacterium.</title>
        <authorList>
            <person name="Tortoli E."/>
            <person name="Trovato A."/>
            <person name="Cirillo D.M."/>
        </authorList>
    </citation>
    <scope>NUCLEOTIDE SEQUENCE [LARGE SCALE GENOMIC DNA]</scope>
    <source>
        <strain evidence="1 2">DSM 44338</strain>
    </source>
</reference>
<keyword evidence="2" id="KW-1185">Reference proteome</keyword>
<dbReference type="AlphaFoldDB" id="A0A1X0JIQ8"/>
<evidence type="ECO:0000313" key="2">
    <source>
        <dbReference type="Proteomes" id="UP000192411"/>
    </source>
</evidence>
<sequence>MTAPGIGGLSCDHEVHPALCISARAFGDETYEELAHVRADMPNAAKAAYAIDKMRSYRSVVGGA</sequence>
<dbReference type="Proteomes" id="UP000192411">
    <property type="component" value="Unassembled WGS sequence"/>
</dbReference>
<accession>A0A1X0JIQ8</accession>
<protein>
    <submittedName>
        <fullName evidence="1">Uncharacterized protein</fullName>
    </submittedName>
</protein>
<comment type="caution">
    <text evidence="1">The sequence shown here is derived from an EMBL/GenBank/DDBJ whole genome shotgun (WGS) entry which is preliminary data.</text>
</comment>
<dbReference type="STRING" id="75922.BST47_24035"/>
<gene>
    <name evidence="1" type="ORF">BST47_24035</name>
</gene>
<evidence type="ECO:0000313" key="1">
    <source>
        <dbReference type="EMBL" id="ORB62405.1"/>
    </source>
</evidence>
<proteinExistence type="predicted"/>
<dbReference type="EMBL" id="MVIM01000016">
    <property type="protein sequence ID" value="ORB62405.1"/>
    <property type="molecule type" value="Genomic_DNA"/>
</dbReference>
<organism evidence="1 2">
    <name type="scientific">Mycolicibacterium tusciae</name>
    <dbReference type="NCBI Taxonomy" id="75922"/>
    <lineage>
        <taxon>Bacteria</taxon>
        <taxon>Bacillati</taxon>
        <taxon>Actinomycetota</taxon>
        <taxon>Actinomycetes</taxon>
        <taxon>Mycobacteriales</taxon>
        <taxon>Mycobacteriaceae</taxon>
        <taxon>Mycolicibacterium</taxon>
    </lineage>
</organism>
<name>A0A1X0JIQ8_9MYCO</name>